<organism evidence="2 3">
    <name type="scientific">Toxoplasma gondii TgCatPRC2</name>
    <dbReference type="NCBI Taxonomy" id="1130821"/>
    <lineage>
        <taxon>Eukaryota</taxon>
        <taxon>Sar</taxon>
        <taxon>Alveolata</taxon>
        <taxon>Apicomplexa</taxon>
        <taxon>Conoidasida</taxon>
        <taxon>Coccidia</taxon>
        <taxon>Eucoccidiorida</taxon>
        <taxon>Eimeriorina</taxon>
        <taxon>Sarcocystidae</taxon>
        <taxon>Toxoplasma</taxon>
    </lineage>
</organism>
<dbReference type="Proteomes" id="UP000075225">
    <property type="component" value="Unassembled WGS sequence"/>
</dbReference>
<dbReference type="AlphaFoldDB" id="A0A151H424"/>
<protein>
    <submittedName>
        <fullName evidence="2">Uncharacterized protein</fullName>
    </submittedName>
</protein>
<feature type="compositionally biased region" description="Low complexity" evidence="1">
    <location>
        <begin position="9"/>
        <end position="23"/>
    </location>
</feature>
<evidence type="ECO:0000313" key="2">
    <source>
        <dbReference type="EMBL" id="KYK64097.1"/>
    </source>
</evidence>
<reference evidence="3" key="1">
    <citation type="submission" date="2016-03" db="EMBL/GenBank/DDBJ databases">
        <authorList>
            <person name="Sibley D."/>
            <person name="Venepally P."/>
            <person name="Karamycheva S."/>
            <person name="Hadjithomas M."/>
            <person name="Khan A."/>
            <person name="Brunk B."/>
            <person name="Roos D."/>
            <person name="Caler E."/>
            <person name="Lorenzi H."/>
        </authorList>
    </citation>
    <scope>NUCLEOTIDE SEQUENCE [LARGE SCALE GENOMIC DNA]</scope>
    <source>
        <strain evidence="3">TgCatPRC2</strain>
    </source>
</reference>
<dbReference type="EMBL" id="AHZP02002426">
    <property type="protein sequence ID" value="KYK64097.1"/>
    <property type="molecule type" value="Genomic_DNA"/>
</dbReference>
<accession>A0A151H424</accession>
<feature type="non-terminal residue" evidence="2">
    <location>
        <position position="1"/>
    </location>
</feature>
<feature type="region of interest" description="Disordered" evidence="1">
    <location>
        <begin position="199"/>
        <end position="221"/>
    </location>
</feature>
<name>A0A151H424_TOXGO</name>
<proteinExistence type="predicted"/>
<feature type="region of interest" description="Disordered" evidence="1">
    <location>
        <begin position="1"/>
        <end position="23"/>
    </location>
</feature>
<comment type="caution">
    <text evidence="2">The sequence shown here is derived from an EMBL/GenBank/DDBJ whole genome shotgun (WGS) entry which is preliminary data.</text>
</comment>
<sequence>AAGDRPSHAGALSSSSRARGSWGRRGLAPAEVLDVSGVRARGAFTELSLSRRAVGTQQVVVSAVLRISRSVSSEEHLNHALAEDLSVETLSDRSRVVRASEAHKPASPSPGGVAPLAGVWLATREARADDLLDFSDATQCFLKSNVGKVGGEIEELESPRPKRGVLRGHPTEGDFVFADLAFFVAVGLTEIGDLGERRRDALSRDHRPRRAGRRTSASLRASQKPTVSALARVWERRRGLLLGVWRGLRVPGSGLGVTVASVEPCVFLRALQLFFASRQRLRVKRKLAFVPRLFVAEIEFLLVFRVGKVRVTTFVEHLSLILARR</sequence>
<evidence type="ECO:0000256" key="1">
    <source>
        <dbReference type="SAM" id="MobiDB-lite"/>
    </source>
</evidence>
<evidence type="ECO:0000313" key="3">
    <source>
        <dbReference type="Proteomes" id="UP000075225"/>
    </source>
</evidence>
<dbReference type="VEuPathDB" id="ToxoDB:TGPRC2_359550"/>
<gene>
    <name evidence="2" type="ORF">TGPRC2_359550</name>
</gene>